<dbReference type="Gene3D" id="2.20.25.240">
    <property type="match status" value="3"/>
</dbReference>
<feature type="domain" description="FLYWCH-type" evidence="5">
    <location>
        <begin position="3"/>
        <end position="49"/>
    </location>
</feature>
<sequence>MRLDGFSFYAEKVFPEKNKVRWRCTRRTCRAYAHTLHDRIFALSNVHSHEPPAGGQADRERNSNREDNKFVRLCVGPGGRPRLWVRGRSFYAAHTMRSGVVRWRCTMGGCGCKAYTQKGTLHKLVGEHNHAGRCGRRLPNINPTQITVSVPISGSSSASPPTPLLVPRLQNFDPNAWVVPRFIRAGKGRLLLHRGYTFRLKNNLAHGRKQWYCSSRLTSRCLADVNTEGPEGHERIVRSRYAHNHAPPNVRRFADGRYVVRTPHQSGHRAPAPLDPHHQLLQLQHALALYAATAHATATANASAAVTAAPGGPPTQTSPNALPPSAQHTNSAKPLLVDTPCKEED</sequence>
<reference evidence="6" key="1">
    <citation type="submission" date="2016-07" db="EMBL/GenBank/DDBJ databases">
        <authorList>
            <person name="Bretaudeau A."/>
        </authorList>
    </citation>
    <scope>NUCLEOTIDE SEQUENCE</scope>
    <source>
        <strain evidence="6">Rice</strain>
        <tissue evidence="6">Whole body</tissue>
    </source>
</reference>
<dbReference type="EMBL" id="ODYU01005862">
    <property type="protein sequence ID" value="SOQ47175.1"/>
    <property type="molecule type" value="Genomic_DNA"/>
</dbReference>
<dbReference type="GO" id="GO:0008270">
    <property type="term" value="F:zinc ion binding"/>
    <property type="evidence" value="ECO:0007669"/>
    <property type="project" value="UniProtKB-KW"/>
</dbReference>
<organism evidence="6">
    <name type="scientific">Spodoptera frugiperda</name>
    <name type="common">Fall armyworm</name>
    <dbReference type="NCBI Taxonomy" id="7108"/>
    <lineage>
        <taxon>Eukaryota</taxon>
        <taxon>Metazoa</taxon>
        <taxon>Ecdysozoa</taxon>
        <taxon>Arthropoda</taxon>
        <taxon>Hexapoda</taxon>
        <taxon>Insecta</taxon>
        <taxon>Pterygota</taxon>
        <taxon>Neoptera</taxon>
        <taxon>Endopterygota</taxon>
        <taxon>Lepidoptera</taxon>
        <taxon>Glossata</taxon>
        <taxon>Ditrysia</taxon>
        <taxon>Noctuoidea</taxon>
        <taxon>Noctuidae</taxon>
        <taxon>Amphipyrinae</taxon>
        <taxon>Spodoptera</taxon>
    </lineage>
</organism>
<dbReference type="Pfam" id="PF04500">
    <property type="entry name" value="FLYWCH"/>
    <property type="match status" value="2"/>
</dbReference>
<keyword evidence="1" id="KW-0479">Metal-binding</keyword>
<evidence type="ECO:0000256" key="1">
    <source>
        <dbReference type="ARBA" id="ARBA00022723"/>
    </source>
</evidence>
<dbReference type="AlphaFoldDB" id="A0A2H1W255"/>
<gene>
    <name evidence="6" type="ORF">SFRICE_001933</name>
</gene>
<evidence type="ECO:0000259" key="5">
    <source>
        <dbReference type="Pfam" id="PF04500"/>
    </source>
</evidence>
<keyword evidence="2" id="KW-0863">Zinc-finger</keyword>
<name>A0A2H1W255_SPOFR</name>
<feature type="compositionally biased region" description="Low complexity" evidence="4">
    <location>
        <begin position="305"/>
        <end position="317"/>
    </location>
</feature>
<accession>A0A2H1W255</accession>
<evidence type="ECO:0000256" key="3">
    <source>
        <dbReference type="ARBA" id="ARBA00022833"/>
    </source>
</evidence>
<protein>
    <submittedName>
        <fullName evidence="6">SFRICE_001933</fullName>
    </submittedName>
</protein>
<feature type="domain" description="FLYWCH-type" evidence="5">
    <location>
        <begin position="187"/>
        <end position="245"/>
    </location>
</feature>
<evidence type="ECO:0000256" key="2">
    <source>
        <dbReference type="ARBA" id="ARBA00022771"/>
    </source>
</evidence>
<evidence type="ECO:0000256" key="4">
    <source>
        <dbReference type="SAM" id="MobiDB-lite"/>
    </source>
</evidence>
<keyword evidence="3" id="KW-0862">Zinc</keyword>
<dbReference type="InterPro" id="IPR007588">
    <property type="entry name" value="Znf_FLYWCH"/>
</dbReference>
<evidence type="ECO:0000313" key="6">
    <source>
        <dbReference type="EMBL" id="SOQ47175.1"/>
    </source>
</evidence>
<proteinExistence type="predicted"/>
<feature type="region of interest" description="Disordered" evidence="4">
    <location>
        <begin position="305"/>
        <end position="345"/>
    </location>
</feature>